<proteinExistence type="predicted"/>
<evidence type="ECO:0008006" key="3">
    <source>
        <dbReference type="Google" id="ProtNLM"/>
    </source>
</evidence>
<organism evidence="1 2">
    <name type="scientific">Lunasporangiospora selenospora</name>
    <dbReference type="NCBI Taxonomy" id="979761"/>
    <lineage>
        <taxon>Eukaryota</taxon>
        <taxon>Fungi</taxon>
        <taxon>Fungi incertae sedis</taxon>
        <taxon>Mucoromycota</taxon>
        <taxon>Mortierellomycotina</taxon>
        <taxon>Mortierellomycetes</taxon>
        <taxon>Mortierellales</taxon>
        <taxon>Mortierellaceae</taxon>
        <taxon>Lunasporangiospora</taxon>
    </lineage>
</organism>
<name>A0A9P6FRT9_9FUNG</name>
<reference evidence="1" key="1">
    <citation type="journal article" date="2020" name="Fungal Divers.">
        <title>Resolving the Mortierellaceae phylogeny through synthesis of multi-gene phylogenetics and phylogenomics.</title>
        <authorList>
            <person name="Vandepol N."/>
            <person name="Liber J."/>
            <person name="Desiro A."/>
            <person name="Na H."/>
            <person name="Kennedy M."/>
            <person name="Barry K."/>
            <person name="Grigoriev I.V."/>
            <person name="Miller A.N."/>
            <person name="O'Donnell K."/>
            <person name="Stajich J.E."/>
            <person name="Bonito G."/>
        </authorList>
    </citation>
    <scope>NUCLEOTIDE SEQUENCE</scope>
    <source>
        <strain evidence="1">KOD1015</strain>
    </source>
</reference>
<evidence type="ECO:0000313" key="2">
    <source>
        <dbReference type="Proteomes" id="UP000780801"/>
    </source>
</evidence>
<protein>
    <recommendedName>
        <fullName evidence="3">2'-5' RNA ligase superfamily protein</fullName>
    </recommendedName>
</protein>
<keyword evidence="2" id="KW-1185">Reference proteome</keyword>
<evidence type="ECO:0000313" key="1">
    <source>
        <dbReference type="EMBL" id="KAF9580653.1"/>
    </source>
</evidence>
<accession>A0A9P6FRT9</accession>
<dbReference type="EMBL" id="JAABOA010001928">
    <property type="protein sequence ID" value="KAF9580653.1"/>
    <property type="molecule type" value="Genomic_DNA"/>
</dbReference>
<dbReference type="OrthoDB" id="2110229at2759"/>
<dbReference type="AlphaFoldDB" id="A0A9P6FRT9"/>
<gene>
    <name evidence="1" type="ORF">BGW38_002610</name>
</gene>
<sequence>MAGVMCPRTELILYLEPHKDSTLAQQVRAFNDQSRTATWAGHANEALKYPVHITMVGFFDEPVDRSIVQDLIQFLDLQLPRWFVTNDSIGNETAAVVSGDVSDPSLVHPDTRSTSSIAVVEGLIRPKPTALLVAIRPSEILLELLQSLHAQFPVLGLRLKKTNHLSLCYWDNDEVNAAPDQEKEQLHALWADQAE</sequence>
<comment type="caution">
    <text evidence="1">The sequence shown here is derived from an EMBL/GenBank/DDBJ whole genome shotgun (WGS) entry which is preliminary data.</text>
</comment>
<feature type="non-terminal residue" evidence="1">
    <location>
        <position position="195"/>
    </location>
</feature>
<dbReference type="Proteomes" id="UP000780801">
    <property type="component" value="Unassembled WGS sequence"/>
</dbReference>